<dbReference type="GO" id="GO:0051082">
    <property type="term" value="F:unfolded protein binding"/>
    <property type="evidence" value="ECO:0007669"/>
    <property type="project" value="InterPro"/>
</dbReference>
<reference evidence="6 7" key="1">
    <citation type="journal article" date="2023" name="Nat. Commun.">
        <title>Origin of minicircular mitochondrial genomes in red algae.</title>
        <authorList>
            <person name="Lee Y."/>
            <person name="Cho C.H."/>
            <person name="Lee Y.M."/>
            <person name="Park S.I."/>
            <person name="Yang J.H."/>
            <person name="West J.A."/>
            <person name="Bhattacharya D."/>
            <person name="Yoon H.S."/>
        </authorList>
    </citation>
    <scope>NUCLEOTIDE SEQUENCE [LARGE SCALE GENOMIC DNA]</scope>
    <source>
        <strain evidence="6 7">CCMP1338</strain>
        <tissue evidence="6">Whole cell</tissue>
    </source>
</reference>
<evidence type="ECO:0000256" key="4">
    <source>
        <dbReference type="ARBA" id="ARBA00023186"/>
    </source>
</evidence>
<dbReference type="SUPFAM" id="SSF118352">
    <property type="entry name" value="HSP33 redox switch-like"/>
    <property type="match status" value="1"/>
</dbReference>
<dbReference type="GO" id="GO:0044183">
    <property type="term" value="F:protein folding chaperone"/>
    <property type="evidence" value="ECO:0007669"/>
    <property type="project" value="TreeGrafter"/>
</dbReference>
<dbReference type="GO" id="GO:0005737">
    <property type="term" value="C:cytoplasm"/>
    <property type="evidence" value="ECO:0007669"/>
    <property type="project" value="InterPro"/>
</dbReference>
<dbReference type="SUPFAM" id="SSF64397">
    <property type="entry name" value="Hsp33 domain"/>
    <property type="match status" value="1"/>
</dbReference>
<evidence type="ECO:0000256" key="2">
    <source>
        <dbReference type="ARBA" id="ARBA00022833"/>
    </source>
</evidence>
<sequence length="368" mass="39281">MVGFVGLYGLSLDRRLKRLARCSIRAEDEDGNGSDDGLPAAWPMLNRHIPGDLTVRTIAANGEVSCRVVTATGLVNAAASVQKTSPVASAALGRAMICGLLLSAGKKEGETVQLELRGDGPLKTTVAISNGRGEVRGYVGDPSVVLPPNSEGHLDVGKAVGRGILAVVRNHPMWKNPYTGLTTIVSGEVAEDVASYLADSEQTPSALGAGVLVDKKGEVMAAGGFLVSMLPGATEDSTRIVEENVQSLKMTPTELIRSGMSATDIIGKLMKDLDPLELRPLRILWGERLLTEEALNGLKTLQVAESYPKYYCSCGRERVRRTVVLLGRKDIEDLIAEQGHVEATCEFCKRCYRLSPEEAIEALNAAAL</sequence>
<dbReference type="PANTHER" id="PTHR30111">
    <property type="entry name" value="33 KDA CHAPERONIN"/>
    <property type="match status" value="1"/>
</dbReference>
<keyword evidence="2" id="KW-0862">Zinc</keyword>
<keyword evidence="7" id="KW-1185">Reference proteome</keyword>
<dbReference type="GO" id="GO:0042026">
    <property type="term" value="P:protein refolding"/>
    <property type="evidence" value="ECO:0007669"/>
    <property type="project" value="TreeGrafter"/>
</dbReference>
<evidence type="ECO:0000256" key="1">
    <source>
        <dbReference type="ARBA" id="ARBA00022490"/>
    </source>
</evidence>
<evidence type="ECO:0000313" key="7">
    <source>
        <dbReference type="Proteomes" id="UP001157974"/>
    </source>
</evidence>
<dbReference type="InterPro" id="IPR016154">
    <property type="entry name" value="Heat_shock_Hsp33_C"/>
</dbReference>
<dbReference type="InterPro" id="IPR016153">
    <property type="entry name" value="Heat_shock_Hsp33_N"/>
</dbReference>
<proteinExistence type="inferred from homology"/>
<evidence type="ECO:0000256" key="5">
    <source>
        <dbReference type="ARBA" id="ARBA00023284"/>
    </source>
</evidence>
<accession>A0AAV8UYI5</accession>
<dbReference type="InterPro" id="IPR000397">
    <property type="entry name" value="Heat_shock_Hsp33"/>
</dbReference>
<organism evidence="6 7">
    <name type="scientific">Rhodosorus marinus</name>
    <dbReference type="NCBI Taxonomy" id="101924"/>
    <lineage>
        <taxon>Eukaryota</taxon>
        <taxon>Rhodophyta</taxon>
        <taxon>Stylonematophyceae</taxon>
        <taxon>Stylonematales</taxon>
        <taxon>Stylonemataceae</taxon>
        <taxon>Rhodosorus</taxon>
    </lineage>
</organism>
<dbReference type="Gene3D" id="3.55.30.10">
    <property type="entry name" value="Hsp33 domain"/>
    <property type="match status" value="1"/>
</dbReference>
<protein>
    <recommendedName>
        <fullName evidence="8">33 kDa chaperonin</fullName>
    </recommendedName>
</protein>
<evidence type="ECO:0000313" key="6">
    <source>
        <dbReference type="EMBL" id="KAJ8907670.1"/>
    </source>
</evidence>
<dbReference type="Pfam" id="PF01430">
    <property type="entry name" value="HSP33"/>
    <property type="match status" value="1"/>
</dbReference>
<keyword evidence="3" id="KW-1015">Disulfide bond</keyword>
<keyword evidence="1" id="KW-0963">Cytoplasm</keyword>
<dbReference type="AlphaFoldDB" id="A0AAV8UYI5"/>
<comment type="caution">
    <text evidence="6">The sequence shown here is derived from an EMBL/GenBank/DDBJ whole genome shotgun (WGS) entry which is preliminary data.</text>
</comment>
<evidence type="ECO:0008006" key="8">
    <source>
        <dbReference type="Google" id="ProtNLM"/>
    </source>
</evidence>
<keyword evidence="4" id="KW-0143">Chaperone</keyword>
<name>A0AAV8UYI5_9RHOD</name>
<dbReference type="HAMAP" id="MF_00117">
    <property type="entry name" value="HslO"/>
    <property type="match status" value="1"/>
</dbReference>
<dbReference type="CDD" id="cd00498">
    <property type="entry name" value="Hsp33"/>
    <property type="match status" value="1"/>
</dbReference>
<dbReference type="PANTHER" id="PTHR30111:SF1">
    <property type="entry name" value="33 KDA CHAPERONIN"/>
    <property type="match status" value="1"/>
</dbReference>
<dbReference type="EMBL" id="JAMWBK010000002">
    <property type="protein sequence ID" value="KAJ8907670.1"/>
    <property type="molecule type" value="Genomic_DNA"/>
</dbReference>
<gene>
    <name evidence="6" type="ORF">NDN08_007778</name>
</gene>
<dbReference type="Gene3D" id="3.90.1280.10">
    <property type="entry name" value="HSP33 redox switch-like"/>
    <property type="match status" value="1"/>
</dbReference>
<keyword evidence="5" id="KW-0676">Redox-active center</keyword>
<dbReference type="Proteomes" id="UP001157974">
    <property type="component" value="Unassembled WGS sequence"/>
</dbReference>
<evidence type="ECO:0000256" key="3">
    <source>
        <dbReference type="ARBA" id="ARBA00023157"/>
    </source>
</evidence>